<dbReference type="EMBL" id="DQ657948">
    <property type="protein sequence ID" value="ABG42904.1"/>
    <property type="molecule type" value="Genomic_DNA"/>
</dbReference>
<evidence type="ECO:0000256" key="1">
    <source>
        <dbReference type="SAM" id="MobiDB-lite"/>
    </source>
</evidence>
<dbReference type="Proteomes" id="UP000169752">
    <property type="component" value="Segment"/>
</dbReference>
<dbReference type="OrthoDB" id="16751at10239"/>
<dbReference type="Proteomes" id="UP000156776">
    <property type="component" value="Segment"/>
</dbReference>
<dbReference type="EMBL" id="DQ177346">
    <property type="protein sequence ID" value="ABC55167.1"/>
    <property type="molecule type" value="Genomic_DNA"/>
</dbReference>
<dbReference type="Proteomes" id="UP000128453">
    <property type="component" value="Segment"/>
</dbReference>
<evidence type="ECO:0000313" key="2">
    <source>
        <dbReference type="EMBL" id="ABC55167.1"/>
    </source>
</evidence>
<dbReference type="RefSeq" id="YP_001096112.1">
    <property type="nucleotide sequence ID" value="NC_009127.1"/>
</dbReference>
<evidence type="ECO:0000313" key="7">
    <source>
        <dbReference type="Proteomes" id="UP000106924"/>
    </source>
</evidence>
<reference evidence="4 11" key="6">
    <citation type="journal article" date="2015" name="Vet. Microbiol.">
        <title>Whole-genome sequence of a novel Chinese cyprinid herpesvirus 3 isolate reveals the existence of a distinct European genotype in East Asia.</title>
        <authorList>
            <person name="Li W."/>
            <person name="Lee X."/>
            <person name="Weng S."/>
            <person name="He J."/>
            <person name="Dong C."/>
        </authorList>
    </citation>
    <scope>NUCLEOTIDE SEQUENCE [LARGE SCALE GENOMIC DNA]</scope>
    <source>
        <strain evidence="4">KHV-GZ11</strain>
    </source>
</reference>
<evidence type="ECO:0000313" key="8">
    <source>
        <dbReference type="Proteomes" id="UP000128453"/>
    </source>
</evidence>
<dbReference type="EMBL" id="KP343683">
    <property type="protein sequence ID" value="AJP55565.1"/>
    <property type="molecule type" value="Genomic_DNA"/>
</dbReference>
<dbReference type="Proteomes" id="UP000106924">
    <property type="component" value="Segment"/>
</dbReference>
<dbReference type="GeneID" id="11266407"/>
<feature type="region of interest" description="Disordered" evidence="1">
    <location>
        <begin position="206"/>
        <end position="255"/>
    </location>
</feature>
<dbReference type="KEGG" id="vg:11266407"/>
<dbReference type="Proteomes" id="UP000130752">
    <property type="component" value="Segment"/>
</dbReference>
<evidence type="ECO:0000313" key="11">
    <source>
        <dbReference type="Proteomes" id="UP000160099"/>
    </source>
</evidence>
<gene>
    <name evidence="4" type="ORF">CyHV3-GZ_ORF77R</name>
    <name evidence="3" type="ORF">CyHV3_ORF77</name>
    <name evidence="6" type="ORF">KHVJ087</name>
</gene>
<dbReference type="Proteomes" id="UP000160099">
    <property type="component" value="Segment"/>
</dbReference>
<feature type="region of interest" description="Disordered" evidence="1">
    <location>
        <begin position="1"/>
        <end position="45"/>
    </location>
</feature>
<evidence type="ECO:0000313" key="4">
    <source>
        <dbReference type="EMBL" id="AIC32432.1"/>
    </source>
</evidence>
<name>A3QMP5_CYHV3</name>
<accession>A3QMP5</accession>
<reference evidence="8 9" key="4">
    <citation type="journal article" date="2009" name="J. Virol.">
        <title>The major portal of entry of koi herpesvirus in Cyprinus carpio is the skin.</title>
        <authorList>
            <person name="Costes B."/>
            <person name="Raj V.S."/>
            <person name="Michel B."/>
            <person name="Fournier G."/>
            <person name="Thirion M."/>
            <person name="Gillet L."/>
            <person name="Mast J."/>
            <person name="Lieffrig F."/>
            <person name="Bremont M."/>
            <person name="Vanderplasschen A."/>
        </authorList>
    </citation>
    <scope>NUCLEOTIDE SEQUENCE [LARGE SCALE GENOMIC DNA]</scope>
    <source>
        <strain evidence="5">FL</strain>
    </source>
</reference>
<keyword evidence="10" id="KW-1185">Reference proteome</keyword>
<sequence length="255" mass="29129">MGSYLSSSTNQTPAVLALPPPPPTPTPQRDEAQAEEERHQTLSSQAQQQERKLFSVCGTQWPRTLFDRDNFKPDRCYVVRRDRPNSEFCFTVYETRRCCVPANPRETVDFVNRTTTELVAQMNKGIISSQEMQLLIQVNTQYRNKMWAGNSSRMVSPLTYGSQHVVYGVSHLCGSLLRLVAEQRYFTYDPQAQTLTVHLLKNPDQNLEEAERATSTRSHHYHRRSDLVLGTLDTRRNAGYGPSSSKSFTHRAAPY</sequence>
<reference evidence="7 10" key="1">
    <citation type="journal article" date="2007" name="J. Virol.">
        <title>Genome sequences of three koi herpesvirus isolates representing the expanding distribution of an emerging disease threatening koi and common carp worldwide.</title>
        <authorList>
            <person name="Aoki T."/>
            <person name="Hirono I."/>
            <person name="Kurokawa K."/>
            <person name="Fukuda H."/>
            <person name="Nahary R."/>
            <person name="Eldar A."/>
            <person name="Davison A.J."/>
            <person name="Waltzek T.B."/>
            <person name="Bercovier H."/>
            <person name="Hedrick R.P."/>
        </authorList>
    </citation>
    <scope>NUCLEOTIDE SEQUENCE [LARGE SCALE GENOMIC DNA]</scope>
    <source>
        <strain evidence="2">KHV-I</strain>
        <strain evidence="3 10">KHV-U</strain>
        <strain evidence="6">TUMST1</strain>
    </source>
</reference>
<proteinExistence type="predicted"/>
<reference evidence="8 9" key="3">
    <citation type="journal article" date="2008" name="J. Virol.">
        <title>Cloning of the koi herpesvirus genome as an infectious bacterial artificial chromosome demonstrates that disruption of the thymidine kinase locus induces partial attenuation in Cyprinus carpio koi.</title>
        <authorList>
            <person name="Costes B."/>
            <person name="Fournier G."/>
            <person name="Michel B."/>
            <person name="Delforge C."/>
            <person name="Raj V.S."/>
            <person name="Dewals B."/>
            <person name="Gillet L."/>
            <person name="Drion P."/>
            <person name="Body A."/>
            <person name="Schynts F."/>
            <person name="Lieffrig F."/>
            <person name="Vanderplasschen A."/>
        </authorList>
    </citation>
    <scope>NUCLEOTIDE SEQUENCE [LARGE SCALE GENOMIC DNA]</scope>
    <source>
        <strain evidence="5">FL</strain>
    </source>
</reference>
<feature type="compositionally biased region" description="Basic and acidic residues" evidence="1">
    <location>
        <begin position="28"/>
        <end position="40"/>
    </location>
</feature>
<reference evidence="3" key="2">
    <citation type="submission" date="2007-03" db="EMBL/GenBank/DDBJ databases">
        <title>Comparative genomics of carp herpesviruses.</title>
        <authorList>
            <person name="Davison A.J."/>
            <person name="Kurobe T."/>
            <person name="Gatherer D."/>
            <person name="Cunningham C."/>
            <person name="Waltzek T.B."/>
            <person name="Korf I."/>
            <person name="Fukuda H."/>
            <person name="Hedrick R.P."/>
        </authorList>
    </citation>
    <scope>NUCLEOTIDE SEQUENCE</scope>
    <source>
        <strain evidence="3">KHV-U</strain>
    </source>
</reference>
<evidence type="ECO:0000313" key="9">
    <source>
        <dbReference type="Proteomes" id="UP000130752"/>
    </source>
</evidence>
<organism evidence="2 7">
    <name type="scientific">Cyprinid herpesvirus 3</name>
    <name type="common">CyHV-3</name>
    <dbReference type="NCBI Taxonomy" id="180230"/>
    <lineage>
        <taxon>Viruses</taxon>
        <taxon>Duplodnaviria</taxon>
        <taxon>Heunggongvirae</taxon>
        <taxon>Peploviricota</taxon>
        <taxon>Herviviricetes</taxon>
        <taxon>Herpesvirales</taxon>
        <taxon>Alloherpesviridae</taxon>
        <taxon>Cyvirus</taxon>
        <taxon>Cyvirus cyprinidallo3</taxon>
    </lineage>
</organism>
<dbReference type="EMBL" id="KP343684">
    <property type="protein sequence ID" value="AJP55720.1"/>
    <property type="molecule type" value="Genomic_DNA"/>
</dbReference>
<evidence type="ECO:0000313" key="5">
    <source>
        <dbReference type="EMBL" id="AJP55565.1"/>
    </source>
</evidence>
<protein>
    <submittedName>
        <fullName evidence="4">ORF77R</fullName>
    </submittedName>
    <submittedName>
        <fullName evidence="3">Protein ORF77</fullName>
    </submittedName>
</protein>
<reference evidence="8 9" key="5">
    <citation type="journal article" date="2015" name="PLoS Pathog.">
        <title>Rational development of an attenuated recombinant cyprinid herpesvirus 3 vaccine using prokaryotic mutagenesis and in vivo bioluminescent imaging.</title>
        <authorList>
            <person name="Boutier M."/>
            <person name="Ronsmans M."/>
            <person name="Ouyang P."/>
            <person name="Fournier G."/>
            <person name="Reschner A."/>
            <person name="Rakus K."/>
            <person name="Wilkie G.S."/>
            <person name="Farnir F."/>
            <person name="Bayrou C."/>
            <person name="Lieffrig F."/>
            <person name="Li H."/>
            <person name="Desmecht D."/>
            <person name="Davison A.J."/>
            <person name="Vanderplasschen A."/>
        </authorList>
    </citation>
    <scope>NUCLEOTIDE SEQUENCE [LARGE SCALE GENOMIC DNA]</scope>
    <source>
        <strain evidence="5">FL</strain>
    </source>
</reference>
<feature type="compositionally biased region" description="Polar residues" evidence="1">
    <location>
        <begin position="1"/>
        <end position="13"/>
    </location>
</feature>
<evidence type="ECO:0000313" key="10">
    <source>
        <dbReference type="Proteomes" id="UP000156776"/>
    </source>
</evidence>
<dbReference type="EMBL" id="KJ627438">
    <property type="protein sequence ID" value="AIC32432.1"/>
    <property type="molecule type" value="Genomic_DNA"/>
</dbReference>
<evidence type="ECO:0000313" key="6">
    <source>
        <dbReference type="EMBL" id="BAF48891.1"/>
    </source>
</evidence>
<evidence type="ECO:0000313" key="3">
    <source>
        <dbReference type="EMBL" id="ABG42904.1"/>
    </source>
</evidence>
<dbReference type="EMBL" id="AP008984">
    <property type="protein sequence ID" value="BAF48891.1"/>
    <property type="molecule type" value="Genomic_DNA"/>
</dbReference>